<dbReference type="EnsemblMetazoa" id="SCAU015300-RB">
    <property type="protein sequence ID" value="SCAU015300-PB"/>
    <property type="gene ID" value="SCAU015300"/>
</dbReference>
<dbReference type="VEuPathDB" id="VectorBase:SCAU015300"/>
<dbReference type="PANTHER" id="PTHR31025:SF9">
    <property type="entry name" value="SI:DKEY-286J15.1"/>
    <property type="match status" value="1"/>
</dbReference>
<keyword evidence="3" id="KW-1185">Reference proteome</keyword>
<reference evidence="2" key="1">
    <citation type="submission" date="2020-05" db="UniProtKB">
        <authorList>
            <consortium name="EnsemblMetazoa"/>
        </authorList>
    </citation>
    <scope>IDENTIFICATION</scope>
    <source>
        <strain evidence="2">USDA</strain>
    </source>
</reference>
<dbReference type="STRING" id="35570.A0A1I8QA49"/>
<dbReference type="Proteomes" id="UP000095300">
    <property type="component" value="Unassembled WGS sequence"/>
</dbReference>
<feature type="region of interest" description="Disordered" evidence="1">
    <location>
        <begin position="158"/>
        <end position="198"/>
    </location>
</feature>
<dbReference type="InterPro" id="IPR031934">
    <property type="entry name" value="DUF4769"/>
</dbReference>
<protein>
    <submittedName>
        <fullName evidence="2">Uncharacterized protein</fullName>
    </submittedName>
</protein>
<evidence type="ECO:0000313" key="2">
    <source>
        <dbReference type="EnsemblMetazoa" id="SCAU015300-PB"/>
    </source>
</evidence>
<evidence type="ECO:0000256" key="1">
    <source>
        <dbReference type="SAM" id="MobiDB-lite"/>
    </source>
</evidence>
<proteinExistence type="predicted"/>
<dbReference type="KEGG" id="scac:106085716"/>
<dbReference type="PANTHER" id="PTHR31025">
    <property type="entry name" value="SI:CH211-196P9.1-RELATED"/>
    <property type="match status" value="1"/>
</dbReference>
<dbReference type="AlphaFoldDB" id="A0A1I8QA49"/>
<dbReference type="OrthoDB" id="8054601at2759"/>
<sequence length="744" mass="86418">MILAITTTTPAAQHVWKTLVAENMDSNNQLLQLLKELQGEIFYQIFADCQVNVTSLKFMGSQHLDQLIPKNLFGPRIIFEHYLKEWQEKQTAVVKPKDPLEAAVETQVERKPRAIPKLILPKLTTTTTTNEPESIVTDSIEIFNSMPPKTEIIMEDTETMDSSYPSEPWPSQPDDDDYTNDSSLLEPLPSTSTKRSEPYDTGVKLTVIDILKQSFNGKQVLTYYEKNSILTPKMRVLLATSLVEYLVEKKIIPKRENIEAMAENIVKCFKTEDKDIYYVPPERGKKPGGILYLKYYNYAKKLKKVGCYDMMEYAKPSIKFSLDEEANSEEPNPILFTPLCKSVFDLKLPVAKILSKSYDGRQLLNHYEKHDNLTQKHSYMVSACIINYMFENEIRAKPEDFEVIADNIIQLFPNESKETYYSKERGKKPGGILFRKYHNTISQLKRKGLEVIAMTQCKKQRLSAPAINETDQQAEDRLWLQQYLKPMDEIMQKWKSTHVIRLAFIEQNNLSKILEEWPLYRQTFGHKLIEMDFSMESPETANNLHTRWEHFSNVLMCLLKDVVDHEIVEMLKDFYGTQHDQEVNNCIIFYAIHYIIKPTARIITHDPVTKERKNNKVSMQESRNSFMILCQTQKDLQSAIAKMKSDSDSNNEAFPPIIGCVGDSIFHITEYYVFYDEVCYEFNDILSCVDAAFKVFHILKIDYPKQCKSVWYFIQDYFFDIKLPNCEKTSSLTGLFHNLKVISV</sequence>
<accession>A0A1I8QA49</accession>
<dbReference type="Pfam" id="PF15992">
    <property type="entry name" value="DUF4769"/>
    <property type="match status" value="1"/>
</dbReference>
<name>A0A1I8QA49_STOCA</name>
<feature type="compositionally biased region" description="Low complexity" evidence="1">
    <location>
        <begin position="182"/>
        <end position="193"/>
    </location>
</feature>
<organism evidence="2 3">
    <name type="scientific">Stomoxys calcitrans</name>
    <name type="common">Stable fly</name>
    <name type="synonym">Conops calcitrans</name>
    <dbReference type="NCBI Taxonomy" id="35570"/>
    <lineage>
        <taxon>Eukaryota</taxon>
        <taxon>Metazoa</taxon>
        <taxon>Ecdysozoa</taxon>
        <taxon>Arthropoda</taxon>
        <taxon>Hexapoda</taxon>
        <taxon>Insecta</taxon>
        <taxon>Pterygota</taxon>
        <taxon>Neoptera</taxon>
        <taxon>Endopterygota</taxon>
        <taxon>Diptera</taxon>
        <taxon>Brachycera</taxon>
        <taxon>Muscomorpha</taxon>
        <taxon>Muscoidea</taxon>
        <taxon>Muscidae</taxon>
        <taxon>Stomoxys</taxon>
    </lineage>
</organism>
<evidence type="ECO:0000313" key="3">
    <source>
        <dbReference type="Proteomes" id="UP000095300"/>
    </source>
</evidence>
<gene>
    <name evidence="2" type="primary">106085716</name>
</gene>